<protein>
    <submittedName>
        <fullName evidence="2">Uncharacterized protein</fullName>
    </submittedName>
</protein>
<evidence type="ECO:0000256" key="1">
    <source>
        <dbReference type="SAM" id="MobiDB-lite"/>
    </source>
</evidence>
<dbReference type="KEGG" id="ftj:FTUN_7771"/>
<reference evidence="3" key="1">
    <citation type="submission" date="2020-05" db="EMBL/GenBank/DDBJ databases">
        <title>Frigoriglobus tundricola gen. nov., sp. nov., a psychrotolerant cellulolytic planctomycete of the family Gemmataceae with two divergent copies of 16S rRNA gene.</title>
        <authorList>
            <person name="Kulichevskaya I.S."/>
            <person name="Ivanova A.A."/>
            <person name="Naumoff D.G."/>
            <person name="Beletsky A.V."/>
            <person name="Rijpstra W.I.C."/>
            <person name="Sinninghe Damste J.S."/>
            <person name="Mardanov A.V."/>
            <person name="Ravin N.V."/>
            <person name="Dedysh S.N."/>
        </authorList>
    </citation>
    <scope>NUCLEOTIDE SEQUENCE [LARGE SCALE GENOMIC DNA]</scope>
    <source>
        <strain evidence="3">PL17</strain>
    </source>
</reference>
<sequence>MTDPFRADLNFSTIFGDTVRSFPPGANAPGDLTSHTESTRRVFCS</sequence>
<evidence type="ECO:0000313" key="3">
    <source>
        <dbReference type="Proteomes" id="UP000503447"/>
    </source>
</evidence>
<proteinExistence type="predicted"/>
<dbReference type="AlphaFoldDB" id="A0A6M5Z333"/>
<evidence type="ECO:0000313" key="2">
    <source>
        <dbReference type="EMBL" id="QJX00147.1"/>
    </source>
</evidence>
<name>A0A6M5Z333_9BACT</name>
<organism evidence="2 3">
    <name type="scientific">Frigoriglobus tundricola</name>
    <dbReference type="NCBI Taxonomy" id="2774151"/>
    <lineage>
        <taxon>Bacteria</taxon>
        <taxon>Pseudomonadati</taxon>
        <taxon>Planctomycetota</taxon>
        <taxon>Planctomycetia</taxon>
        <taxon>Gemmatales</taxon>
        <taxon>Gemmataceae</taxon>
        <taxon>Frigoriglobus</taxon>
    </lineage>
</organism>
<feature type="region of interest" description="Disordered" evidence="1">
    <location>
        <begin position="21"/>
        <end position="45"/>
    </location>
</feature>
<accession>A0A6M5Z333</accession>
<dbReference type="EMBL" id="CP053452">
    <property type="protein sequence ID" value="QJX00147.1"/>
    <property type="molecule type" value="Genomic_DNA"/>
</dbReference>
<gene>
    <name evidence="2" type="ORF">FTUN_7771</name>
</gene>
<dbReference type="Proteomes" id="UP000503447">
    <property type="component" value="Chromosome"/>
</dbReference>
<keyword evidence="3" id="KW-1185">Reference proteome</keyword>